<feature type="compositionally biased region" description="Basic residues" evidence="1">
    <location>
        <begin position="1"/>
        <end position="14"/>
    </location>
</feature>
<dbReference type="EMBL" id="LAZR01008277">
    <property type="protein sequence ID" value="KKM79848.1"/>
    <property type="molecule type" value="Genomic_DNA"/>
</dbReference>
<dbReference type="AlphaFoldDB" id="A0A0F9KD11"/>
<evidence type="ECO:0000313" key="2">
    <source>
        <dbReference type="EMBL" id="KKM79848.1"/>
    </source>
</evidence>
<evidence type="ECO:0000256" key="1">
    <source>
        <dbReference type="SAM" id="MobiDB-lite"/>
    </source>
</evidence>
<accession>A0A0F9KD11</accession>
<organism evidence="2">
    <name type="scientific">marine sediment metagenome</name>
    <dbReference type="NCBI Taxonomy" id="412755"/>
    <lineage>
        <taxon>unclassified sequences</taxon>
        <taxon>metagenomes</taxon>
        <taxon>ecological metagenomes</taxon>
    </lineage>
</organism>
<reference evidence="2" key="1">
    <citation type="journal article" date="2015" name="Nature">
        <title>Complex archaea that bridge the gap between prokaryotes and eukaryotes.</title>
        <authorList>
            <person name="Spang A."/>
            <person name="Saw J.H."/>
            <person name="Jorgensen S.L."/>
            <person name="Zaremba-Niedzwiedzka K."/>
            <person name="Martijn J."/>
            <person name="Lind A.E."/>
            <person name="van Eijk R."/>
            <person name="Schleper C."/>
            <person name="Guy L."/>
            <person name="Ettema T.J."/>
        </authorList>
    </citation>
    <scope>NUCLEOTIDE SEQUENCE</scope>
</reference>
<name>A0A0F9KD11_9ZZZZ</name>
<protein>
    <submittedName>
        <fullName evidence="2">Uncharacterized protein</fullName>
    </submittedName>
</protein>
<proteinExistence type="predicted"/>
<sequence length="95" mass="10401">MGKKKVKVTKTSRKAVKEAKPTSSSAFQVGSCAKGHTVVNASQMAEGLGIDAKRLRAWLRSENGVGNDKRYTRYQIDLDSKEGKSLTKRANVQFA</sequence>
<gene>
    <name evidence="2" type="ORF">LCGC14_1345750</name>
</gene>
<feature type="region of interest" description="Disordered" evidence="1">
    <location>
        <begin position="1"/>
        <end position="25"/>
    </location>
</feature>
<comment type="caution">
    <text evidence="2">The sequence shown here is derived from an EMBL/GenBank/DDBJ whole genome shotgun (WGS) entry which is preliminary data.</text>
</comment>